<dbReference type="SUPFAM" id="SSF53850">
    <property type="entry name" value="Periplasmic binding protein-like II"/>
    <property type="match status" value="1"/>
</dbReference>
<dbReference type="Proteomes" id="UP000069771">
    <property type="component" value="Chromosome"/>
</dbReference>
<feature type="transmembrane region" description="Helical" evidence="3">
    <location>
        <begin position="74"/>
        <end position="94"/>
    </location>
</feature>
<dbReference type="GeneID" id="78478847"/>
<feature type="domain" description="SsuA/THI5-like" evidence="5">
    <location>
        <begin position="112"/>
        <end position="185"/>
    </location>
</feature>
<protein>
    <recommendedName>
        <fullName evidence="8">Cell envelope-related transcriptional attenuator domain-containing protein</fullName>
    </recommendedName>
</protein>
<evidence type="ECO:0000313" key="7">
    <source>
        <dbReference type="Proteomes" id="UP000069771"/>
    </source>
</evidence>
<dbReference type="AlphaFoldDB" id="A0A140DXP6"/>
<keyword evidence="7" id="KW-1185">Reference proteome</keyword>
<feature type="domain" description="Cell envelope-related transcriptional attenuator" evidence="4">
    <location>
        <begin position="254"/>
        <end position="413"/>
    </location>
</feature>
<keyword evidence="3" id="KW-1133">Transmembrane helix</keyword>
<dbReference type="Gene3D" id="3.40.190.10">
    <property type="entry name" value="Periplasmic binding protein-like II"/>
    <property type="match status" value="1"/>
</dbReference>
<keyword evidence="3" id="KW-0812">Transmembrane</keyword>
<evidence type="ECO:0000313" key="6">
    <source>
        <dbReference type="EMBL" id="AMK55423.1"/>
    </source>
</evidence>
<gene>
    <name evidence="6" type="ORF">AALO17_22890</name>
</gene>
<sequence length="596" mass="64891">MRKAQTTSNKAFKTASWILAAIMLLLTAFLIWEIVKLGMLPENMLMIGCVIILIIAALVMVLQLGFTRGTASKIILTTITVMMILVYGTGTYYISKATGLLGNVTDFGNETTTTVQVIALKDSGITSEKDLEGKTVGSLKSISLASTQALIQDLSGKGVTFQDKQYDNIQGMVNGLYDKEVPAIILNDAYRGNINDLEDEKFKNFGTDTQVVYTYTYKTENKSTTNSVDDITKNPFTVLISGVDSRDGFAESSRSDVNMLATINPVTRTVLLTSIPRDYYVTTVCEEDAGCQNGAKDKLTHTGLHGTETTKKTIESLLGIDINYTAKVNFTSVVNLVDALGGIDVDVKPGLAVDHFYTNDYFGTDYGVTEGINHLNGQAALCYARERYAYQDGDRQRVKNQQEVLMAIVKKATSPSVIGNYPALMDALSGAFQTDLSQNEIQSLIQFQLKEMPDWQFITYSLDGQGSTEFCAELGNNASVMIPDNETVVTAKKRIEAVIEGKSAEEVEAINADPSEVPANDEPSPQPEQDVTVEENVTVQDPGTGQDTTYDQTVQEPVYTDPGYVDPGYTDPGYVDPGYTDPGYVDGGYVNPGVGY</sequence>
<dbReference type="STRING" id="1702221.AALO17_22890"/>
<evidence type="ECO:0000256" key="2">
    <source>
        <dbReference type="SAM" id="MobiDB-lite"/>
    </source>
</evidence>
<dbReference type="RefSeq" id="WP_067559048.1">
    <property type="nucleotide sequence ID" value="NZ_CP011391.1"/>
</dbReference>
<reference evidence="6 7" key="1">
    <citation type="journal article" date="2016" name="Gut Pathog.">
        <title>Whole genome sequencing of "Faecalibaculum rodentium" ALO17, isolated from C57BL/6J laboratory mouse feces.</title>
        <authorList>
            <person name="Lim S."/>
            <person name="Chang D.H."/>
            <person name="Ahn S."/>
            <person name="Kim B.C."/>
        </authorList>
    </citation>
    <scope>NUCLEOTIDE SEQUENCE [LARGE SCALE GENOMIC DNA]</scope>
    <source>
        <strain evidence="6 7">Alo17</strain>
    </source>
</reference>
<dbReference type="InterPro" id="IPR004474">
    <property type="entry name" value="LytR_CpsA_psr"/>
</dbReference>
<dbReference type="Pfam" id="PF03816">
    <property type="entry name" value="LytR_cpsA_psr"/>
    <property type="match status" value="1"/>
</dbReference>
<evidence type="ECO:0000256" key="3">
    <source>
        <dbReference type="SAM" id="Phobius"/>
    </source>
</evidence>
<feature type="region of interest" description="Disordered" evidence="2">
    <location>
        <begin position="512"/>
        <end position="582"/>
    </location>
</feature>
<feature type="transmembrane region" description="Helical" evidence="3">
    <location>
        <begin position="44"/>
        <end position="62"/>
    </location>
</feature>
<dbReference type="KEGG" id="fro:AALO17_22890"/>
<accession>A0A140DXP6</accession>
<dbReference type="InterPro" id="IPR015168">
    <property type="entry name" value="SsuA/THI5"/>
</dbReference>
<evidence type="ECO:0008006" key="8">
    <source>
        <dbReference type="Google" id="ProtNLM"/>
    </source>
</evidence>
<dbReference type="EMBL" id="CP011391">
    <property type="protein sequence ID" value="AMK55423.1"/>
    <property type="molecule type" value="Genomic_DNA"/>
</dbReference>
<dbReference type="NCBIfam" id="TIGR00350">
    <property type="entry name" value="lytR_cpsA_psr"/>
    <property type="match status" value="1"/>
</dbReference>
<dbReference type="Gene3D" id="3.40.630.190">
    <property type="entry name" value="LCP protein"/>
    <property type="match status" value="1"/>
</dbReference>
<evidence type="ECO:0000259" key="5">
    <source>
        <dbReference type="Pfam" id="PF09084"/>
    </source>
</evidence>
<comment type="similarity">
    <text evidence="1">Belongs to the LytR/CpsA/Psr (LCP) family.</text>
</comment>
<dbReference type="Pfam" id="PF09084">
    <property type="entry name" value="NMT1"/>
    <property type="match status" value="1"/>
</dbReference>
<keyword evidence="3" id="KW-0472">Membrane</keyword>
<organism evidence="6 7">
    <name type="scientific">Faecalibaculum rodentium</name>
    <dbReference type="NCBI Taxonomy" id="1702221"/>
    <lineage>
        <taxon>Bacteria</taxon>
        <taxon>Bacillati</taxon>
        <taxon>Bacillota</taxon>
        <taxon>Erysipelotrichia</taxon>
        <taxon>Erysipelotrichales</taxon>
        <taxon>Erysipelotrichaceae</taxon>
        <taxon>Faecalibaculum</taxon>
    </lineage>
</organism>
<dbReference type="InterPro" id="IPR050922">
    <property type="entry name" value="LytR/CpsA/Psr_CW_biosynth"/>
</dbReference>
<evidence type="ECO:0000259" key="4">
    <source>
        <dbReference type="Pfam" id="PF03816"/>
    </source>
</evidence>
<feature type="transmembrane region" description="Helical" evidence="3">
    <location>
        <begin position="12"/>
        <end position="32"/>
    </location>
</feature>
<evidence type="ECO:0000256" key="1">
    <source>
        <dbReference type="ARBA" id="ARBA00006068"/>
    </source>
</evidence>
<proteinExistence type="inferred from homology"/>
<dbReference type="OrthoDB" id="27330at2"/>
<dbReference type="PANTHER" id="PTHR33392:SF6">
    <property type="entry name" value="POLYISOPRENYL-TEICHOIC ACID--PEPTIDOGLYCAN TEICHOIC ACID TRANSFERASE TAGU"/>
    <property type="match status" value="1"/>
</dbReference>
<feature type="compositionally biased region" description="Polar residues" evidence="2">
    <location>
        <begin position="535"/>
        <end position="555"/>
    </location>
</feature>
<dbReference type="PANTHER" id="PTHR33392">
    <property type="entry name" value="POLYISOPRENYL-TEICHOIC ACID--PEPTIDOGLYCAN TEICHOIC ACID TRANSFERASE TAGU"/>
    <property type="match status" value="1"/>
</dbReference>
<name>A0A140DXP6_9FIRM</name>